<dbReference type="Gene3D" id="3.30.56.10">
    <property type="match status" value="2"/>
</dbReference>
<dbReference type="GO" id="GO:0000049">
    <property type="term" value="F:tRNA binding"/>
    <property type="evidence" value="ECO:0007669"/>
    <property type="project" value="UniProtKB-UniRule"/>
</dbReference>
<evidence type="ECO:0000256" key="3">
    <source>
        <dbReference type="ARBA" id="ARBA00011209"/>
    </source>
</evidence>
<feature type="binding site" evidence="15">
    <location>
        <position position="465"/>
    </location>
    <ligand>
        <name>Mg(2+)</name>
        <dbReference type="ChEBI" id="CHEBI:18420"/>
        <note>shared with alpha subunit</note>
    </ligand>
</feature>
<dbReference type="OrthoDB" id="9805455at2"/>
<dbReference type="CDD" id="cd00769">
    <property type="entry name" value="PheRS_beta_core"/>
    <property type="match status" value="1"/>
</dbReference>
<evidence type="ECO:0000259" key="17">
    <source>
        <dbReference type="PROSITE" id="PS50886"/>
    </source>
</evidence>
<dbReference type="InterPro" id="IPR002547">
    <property type="entry name" value="tRNA-bd_dom"/>
</dbReference>
<dbReference type="PROSITE" id="PS50886">
    <property type="entry name" value="TRBD"/>
    <property type="match status" value="1"/>
</dbReference>
<evidence type="ECO:0000313" key="20">
    <source>
        <dbReference type="EMBL" id="TQV83200.1"/>
    </source>
</evidence>
<dbReference type="InterPro" id="IPR009061">
    <property type="entry name" value="DNA-bd_dom_put_sf"/>
</dbReference>
<feature type="binding site" evidence="15">
    <location>
        <position position="464"/>
    </location>
    <ligand>
        <name>Mg(2+)</name>
        <dbReference type="ChEBI" id="CHEBI:18420"/>
        <note>shared with alpha subunit</note>
    </ligand>
</feature>
<keyword evidence="6 15" id="KW-0436">Ligase</keyword>
<evidence type="ECO:0000256" key="15">
    <source>
        <dbReference type="HAMAP-Rule" id="MF_00283"/>
    </source>
</evidence>
<dbReference type="PANTHER" id="PTHR10947:SF0">
    <property type="entry name" value="PHENYLALANINE--TRNA LIGASE BETA SUBUNIT"/>
    <property type="match status" value="1"/>
</dbReference>
<keyword evidence="4 15" id="KW-0963">Cytoplasm</keyword>
<dbReference type="Pfam" id="PF03147">
    <property type="entry name" value="FDX-ACB"/>
    <property type="match status" value="1"/>
</dbReference>
<dbReference type="EMBL" id="VHSH01000001">
    <property type="protein sequence ID" value="TQV83200.1"/>
    <property type="molecule type" value="Genomic_DNA"/>
</dbReference>
<evidence type="ECO:0000256" key="1">
    <source>
        <dbReference type="ARBA" id="ARBA00004496"/>
    </source>
</evidence>
<dbReference type="RefSeq" id="WP_142894250.1">
    <property type="nucleotide sequence ID" value="NZ_ML660052.1"/>
</dbReference>
<dbReference type="Gene3D" id="3.50.40.10">
    <property type="entry name" value="Phenylalanyl-trna Synthetase, Chain B, domain 3"/>
    <property type="match status" value="1"/>
</dbReference>
<evidence type="ECO:0000256" key="11">
    <source>
        <dbReference type="ARBA" id="ARBA00022884"/>
    </source>
</evidence>
<comment type="caution">
    <text evidence="15">Lacks conserved residue(s) required for the propagation of feature annotation.</text>
</comment>
<evidence type="ECO:0000256" key="14">
    <source>
        <dbReference type="ARBA" id="ARBA00049255"/>
    </source>
</evidence>
<dbReference type="InterPro" id="IPR005121">
    <property type="entry name" value="Fdx_antiC-bd"/>
</dbReference>
<dbReference type="Proteomes" id="UP000315252">
    <property type="component" value="Unassembled WGS sequence"/>
</dbReference>
<reference evidence="20 21" key="1">
    <citation type="submission" date="2019-06" db="EMBL/GenBank/DDBJ databases">
        <title>Whole genome sequence for Rhodospirillaceae sp. R148.</title>
        <authorList>
            <person name="Wang G."/>
        </authorList>
    </citation>
    <scope>NUCLEOTIDE SEQUENCE [LARGE SCALE GENOMIC DNA]</scope>
    <source>
        <strain evidence="20 21">R148</strain>
    </source>
</reference>
<dbReference type="EC" id="6.1.1.20" evidence="15"/>
<dbReference type="Pfam" id="PF01588">
    <property type="entry name" value="tRNA_bind"/>
    <property type="match status" value="1"/>
</dbReference>
<comment type="cofactor">
    <cofactor evidence="15">
        <name>Mg(2+)</name>
        <dbReference type="ChEBI" id="CHEBI:18420"/>
    </cofactor>
    <text evidence="15">Binds 2 magnesium ions per tetramer.</text>
</comment>
<evidence type="ECO:0000256" key="2">
    <source>
        <dbReference type="ARBA" id="ARBA00008653"/>
    </source>
</evidence>
<dbReference type="Pfam" id="PF03484">
    <property type="entry name" value="B5"/>
    <property type="match status" value="1"/>
</dbReference>
<dbReference type="InterPro" id="IPR005146">
    <property type="entry name" value="B3/B4_tRNA-bd"/>
</dbReference>
<comment type="similarity">
    <text evidence="2 15">Belongs to the phenylalanyl-tRNA synthetase beta subunit family. Type 1 subfamily.</text>
</comment>
<name>A0A545U145_9PROT</name>
<dbReference type="GO" id="GO:0005524">
    <property type="term" value="F:ATP binding"/>
    <property type="evidence" value="ECO:0007669"/>
    <property type="project" value="UniProtKB-UniRule"/>
</dbReference>
<dbReference type="InterPro" id="IPR012340">
    <property type="entry name" value="NA-bd_OB-fold"/>
</dbReference>
<evidence type="ECO:0000256" key="6">
    <source>
        <dbReference type="ARBA" id="ARBA00022598"/>
    </source>
</evidence>
<dbReference type="InterPro" id="IPR005147">
    <property type="entry name" value="tRNA_synthase_B5-dom"/>
</dbReference>
<dbReference type="SUPFAM" id="SSF50249">
    <property type="entry name" value="Nucleic acid-binding proteins"/>
    <property type="match status" value="1"/>
</dbReference>
<evidence type="ECO:0000256" key="16">
    <source>
        <dbReference type="PROSITE-ProRule" id="PRU00209"/>
    </source>
</evidence>
<dbReference type="Gene3D" id="3.30.70.380">
    <property type="entry name" value="Ferrodoxin-fold anticodon-binding domain"/>
    <property type="match status" value="1"/>
</dbReference>
<keyword evidence="9 15" id="KW-0067">ATP-binding</keyword>
<keyword evidence="21" id="KW-1185">Reference proteome</keyword>
<feature type="domain" description="TRNA-binding" evidence="17">
    <location>
        <begin position="39"/>
        <end position="148"/>
    </location>
</feature>
<feature type="domain" description="B5" evidence="19">
    <location>
        <begin position="402"/>
        <end position="477"/>
    </location>
</feature>
<evidence type="ECO:0000259" key="18">
    <source>
        <dbReference type="PROSITE" id="PS51447"/>
    </source>
</evidence>
<evidence type="ECO:0000256" key="7">
    <source>
        <dbReference type="ARBA" id="ARBA00022723"/>
    </source>
</evidence>
<dbReference type="Pfam" id="PF17759">
    <property type="entry name" value="tRNA_synthFbeta"/>
    <property type="match status" value="1"/>
</dbReference>
<dbReference type="InterPro" id="IPR045060">
    <property type="entry name" value="Phe-tRNA-ligase_IIc_bsu"/>
</dbReference>
<evidence type="ECO:0000259" key="19">
    <source>
        <dbReference type="PROSITE" id="PS51483"/>
    </source>
</evidence>
<dbReference type="GO" id="GO:0004826">
    <property type="term" value="F:phenylalanine-tRNA ligase activity"/>
    <property type="evidence" value="ECO:0007669"/>
    <property type="project" value="UniProtKB-UniRule"/>
</dbReference>
<evidence type="ECO:0000256" key="5">
    <source>
        <dbReference type="ARBA" id="ARBA00022555"/>
    </source>
</evidence>
<dbReference type="FunFam" id="3.30.70.380:FF:000001">
    <property type="entry name" value="Phenylalanine--tRNA ligase beta subunit"/>
    <property type="match status" value="1"/>
</dbReference>
<evidence type="ECO:0000256" key="13">
    <source>
        <dbReference type="ARBA" id="ARBA00023146"/>
    </source>
</evidence>
<dbReference type="SUPFAM" id="SSF55681">
    <property type="entry name" value="Class II aaRS and biotin synthetases"/>
    <property type="match status" value="1"/>
</dbReference>
<feature type="domain" description="FDX-ACB" evidence="18">
    <location>
        <begin position="707"/>
        <end position="800"/>
    </location>
</feature>
<keyword evidence="11 16" id="KW-0694">RNA-binding</keyword>
<evidence type="ECO:0000256" key="4">
    <source>
        <dbReference type="ARBA" id="ARBA00022490"/>
    </source>
</evidence>
<dbReference type="AlphaFoldDB" id="A0A545U145"/>
<evidence type="ECO:0000256" key="8">
    <source>
        <dbReference type="ARBA" id="ARBA00022741"/>
    </source>
</evidence>
<dbReference type="GO" id="GO:0009328">
    <property type="term" value="C:phenylalanine-tRNA ligase complex"/>
    <property type="evidence" value="ECO:0007669"/>
    <property type="project" value="TreeGrafter"/>
</dbReference>
<dbReference type="InterPro" id="IPR045864">
    <property type="entry name" value="aa-tRNA-synth_II/BPL/LPL"/>
</dbReference>
<accession>A0A545U145</accession>
<dbReference type="InterPro" id="IPR020825">
    <property type="entry name" value="Phe-tRNA_synthase-like_B3/B4"/>
</dbReference>
<dbReference type="SMART" id="SM00896">
    <property type="entry name" value="FDX-ACB"/>
    <property type="match status" value="1"/>
</dbReference>
<comment type="subunit">
    <text evidence="3 15">Tetramer of two alpha and two beta subunits.</text>
</comment>
<sequence length="801" mass="86540">MKFTLSWLKDHLETEASLDEIAAALSMIGLEVEEIEDRAAALAPFKSAHVIEAKQHPNADRLRVCRVQTEDGEVQVVCGAPNARTGMVGVFAPSGSYVPGTDMVLKPGNIRGEDSNGMLVSEREMGISDEHDGIIELPQGTAIGVPYAELAGLNDPVIDIAITPNRGDCLGVRGVARDLAAAGLGKLKPLAFPSTKGDFESPIKWRRDLPADQQDLCPYVAGRYFRGVKNGPSPRWLQDRLRAIGLRPISALVDITNYVTYDLNRPLHVFDAQKVKGDVTMRLAREGEEILALDGDTYKFDNEMVIIADENGPEGIGGVMGGELSGCSEETTEVFLEVALFDPARVAITGRKLGILSDARYRFERGLDPDSALWGVEVASKLILELCGGEASETVSAGEHPAVKRKLSLRKGRVQTLGGIEIPFDEQVRILKDLEFEVTETAEGLDAVVPLWRNDVECEACLVEEIMRIHGFDNIPVVPLDRDRVLPQGVLTLSQKRRSFVRNALAWRGLEECVTFSFISRKQAGLFGGAKEELTLVNPISSDLDVMRPSALPTLVASAARNSDRGFPDNALFEIGPQYHDDSPTGQMLVAAGLRSGAPKGRHWEAKGRLLDAFDAKGDAMAALEVIGAPVANLQVSADAPSWYHPGRSGAFRLGPKVMGYFGELHPRVLNAMDLKGPAVAFEVFIDAVPQPKAKASGKIKPALELSIYQPVERDFAFVVAADTPAEKLLRAAKGADKQLITDVELFDVYSGKGIEEGKKSLAISVTLQPTQKTMTDEEIDAVAAKVVAQVAKATGGTLRG</sequence>
<dbReference type="NCBIfam" id="TIGR00472">
    <property type="entry name" value="pheT_bact"/>
    <property type="match status" value="1"/>
</dbReference>
<dbReference type="InterPro" id="IPR033714">
    <property type="entry name" value="tRNA_bind_bactPheRS"/>
</dbReference>
<keyword evidence="8 15" id="KW-0547">Nucleotide-binding</keyword>
<dbReference type="GO" id="GO:0006432">
    <property type="term" value="P:phenylalanyl-tRNA aminoacylation"/>
    <property type="evidence" value="ECO:0007669"/>
    <property type="project" value="UniProtKB-UniRule"/>
</dbReference>
<dbReference type="Pfam" id="PF03483">
    <property type="entry name" value="B3_4"/>
    <property type="match status" value="1"/>
</dbReference>
<evidence type="ECO:0000313" key="21">
    <source>
        <dbReference type="Proteomes" id="UP000315252"/>
    </source>
</evidence>
<dbReference type="SMART" id="SM00874">
    <property type="entry name" value="B5"/>
    <property type="match status" value="1"/>
</dbReference>
<dbReference type="HAMAP" id="MF_00283">
    <property type="entry name" value="Phe_tRNA_synth_beta1"/>
    <property type="match status" value="1"/>
</dbReference>
<dbReference type="PROSITE" id="PS51447">
    <property type="entry name" value="FDX_ACB"/>
    <property type="match status" value="1"/>
</dbReference>
<organism evidence="20 21">
    <name type="scientific">Denitrobaculum tricleocarpae</name>
    <dbReference type="NCBI Taxonomy" id="2591009"/>
    <lineage>
        <taxon>Bacteria</taxon>
        <taxon>Pseudomonadati</taxon>
        <taxon>Pseudomonadota</taxon>
        <taxon>Alphaproteobacteria</taxon>
        <taxon>Rhodospirillales</taxon>
        <taxon>Rhodospirillaceae</taxon>
        <taxon>Denitrobaculum</taxon>
    </lineage>
</organism>
<comment type="catalytic activity">
    <reaction evidence="14 15">
        <text>tRNA(Phe) + L-phenylalanine + ATP = L-phenylalanyl-tRNA(Phe) + AMP + diphosphate + H(+)</text>
        <dbReference type="Rhea" id="RHEA:19413"/>
        <dbReference type="Rhea" id="RHEA-COMP:9668"/>
        <dbReference type="Rhea" id="RHEA-COMP:9699"/>
        <dbReference type="ChEBI" id="CHEBI:15378"/>
        <dbReference type="ChEBI" id="CHEBI:30616"/>
        <dbReference type="ChEBI" id="CHEBI:33019"/>
        <dbReference type="ChEBI" id="CHEBI:58095"/>
        <dbReference type="ChEBI" id="CHEBI:78442"/>
        <dbReference type="ChEBI" id="CHEBI:78531"/>
        <dbReference type="ChEBI" id="CHEBI:456215"/>
        <dbReference type="EC" id="6.1.1.20"/>
    </reaction>
</comment>
<evidence type="ECO:0000256" key="9">
    <source>
        <dbReference type="ARBA" id="ARBA00022840"/>
    </source>
</evidence>
<dbReference type="Gene3D" id="3.30.930.10">
    <property type="entry name" value="Bira Bifunctional Protein, Domain 2"/>
    <property type="match status" value="1"/>
</dbReference>
<dbReference type="PANTHER" id="PTHR10947">
    <property type="entry name" value="PHENYLALANYL-TRNA SYNTHETASE BETA CHAIN AND LEUCINE-RICH REPEAT-CONTAINING PROTEIN 47"/>
    <property type="match status" value="1"/>
</dbReference>
<dbReference type="GO" id="GO:0000287">
    <property type="term" value="F:magnesium ion binding"/>
    <property type="evidence" value="ECO:0007669"/>
    <property type="project" value="UniProtKB-UniRule"/>
</dbReference>
<gene>
    <name evidence="15" type="primary">pheT</name>
    <name evidence="20" type="ORF">FKG95_00955</name>
</gene>
<dbReference type="SUPFAM" id="SSF56037">
    <property type="entry name" value="PheT/TilS domain"/>
    <property type="match status" value="1"/>
</dbReference>
<evidence type="ECO:0000256" key="12">
    <source>
        <dbReference type="ARBA" id="ARBA00022917"/>
    </source>
</evidence>
<dbReference type="InterPro" id="IPR036690">
    <property type="entry name" value="Fdx_antiC-bd_sf"/>
</dbReference>
<keyword evidence="13 15" id="KW-0030">Aminoacyl-tRNA synthetase</keyword>
<dbReference type="InterPro" id="IPR041616">
    <property type="entry name" value="PheRS_beta_core"/>
</dbReference>
<keyword evidence="7 15" id="KW-0479">Metal-binding</keyword>
<keyword evidence="12 15" id="KW-0648">Protein biosynthesis</keyword>
<dbReference type="SMART" id="SM00873">
    <property type="entry name" value="B3_4"/>
    <property type="match status" value="1"/>
</dbReference>
<protein>
    <recommendedName>
        <fullName evidence="15">Phenylalanine--tRNA ligase beta subunit</fullName>
        <ecNumber evidence="15">6.1.1.20</ecNumber>
    </recommendedName>
    <alternativeName>
        <fullName evidence="15">Phenylalanyl-tRNA synthetase beta subunit</fullName>
        <shortName evidence="15">PheRS</shortName>
    </alternativeName>
</protein>
<dbReference type="PROSITE" id="PS51483">
    <property type="entry name" value="B5"/>
    <property type="match status" value="1"/>
</dbReference>
<keyword evidence="5 16" id="KW-0820">tRNA-binding</keyword>
<dbReference type="Gene3D" id="2.40.50.140">
    <property type="entry name" value="Nucleic acid-binding proteins"/>
    <property type="match status" value="1"/>
</dbReference>
<evidence type="ECO:0000256" key="10">
    <source>
        <dbReference type="ARBA" id="ARBA00022842"/>
    </source>
</evidence>
<proteinExistence type="inferred from homology"/>
<keyword evidence="10 15" id="KW-0460">Magnesium</keyword>
<comment type="subcellular location">
    <subcellularLocation>
        <location evidence="1 15">Cytoplasm</location>
    </subcellularLocation>
</comment>
<dbReference type="SUPFAM" id="SSF46955">
    <property type="entry name" value="Putative DNA-binding domain"/>
    <property type="match status" value="1"/>
</dbReference>
<feature type="binding site" evidence="15">
    <location>
        <position position="455"/>
    </location>
    <ligand>
        <name>Mg(2+)</name>
        <dbReference type="ChEBI" id="CHEBI:18420"/>
        <note>shared with alpha subunit</note>
    </ligand>
</feature>
<dbReference type="InterPro" id="IPR004532">
    <property type="entry name" value="Phe-tRNA-ligase_IIc_bsu_bact"/>
</dbReference>
<dbReference type="CDD" id="cd02796">
    <property type="entry name" value="tRNA_bind_bactPheRS"/>
    <property type="match status" value="1"/>
</dbReference>
<comment type="caution">
    <text evidence="20">The sequence shown here is derived from an EMBL/GenBank/DDBJ whole genome shotgun (WGS) entry which is preliminary data.</text>
</comment>
<dbReference type="SUPFAM" id="SSF54991">
    <property type="entry name" value="Anticodon-binding domain of PheRS"/>
    <property type="match status" value="1"/>
</dbReference>